<dbReference type="OrthoDB" id="5297883at2"/>
<keyword evidence="2" id="KW-1185">Reference proteome</keyword>
<organism evidence="1 2">
    <name type="scientific">Chromatium okenii</name>
    <dbReference type="NCBI Taxonomy" id="61644"/>
    <lineage>
        <taxon>Bacteria</taxon>
        <taxon>Pseudomonadati</taxon>
        <taxon>Pseudomonadota</taxon>
        <taxon>Gammaproteobacteria</taxon>
        <taxon>Chromatiales</taxon>
        <taxon>Chromatiaceae</taxon>
        <taxon>Chromatium</taxon>
    </lineage>
</organism>
<comment type="caution">
    <text evidence="1">The sequence shown here is derived from an EMBL/GenBank/DDBJ whole genome shotgun (WGS) entry which is preliminary data.</text>
</comment>
<evidence type="ECO:0000313" key="2">
    <source>
        <dbReference type="Proteomes" id="UP000239936"/>
    </source>
</evidence>
<sequence>MQTVLGLAALMRRYLAGEDLNPLGQSLLERAAQHPDEAAALLDAAIIMQFRGQPTVAQQLQQEALRLCRCYRIPAALPVKLRLLALVAPGELMANVPLECLLEQSDIELQLYYVSAELPADLPEHDLLFVAIGESSVNRPLLAAWHTHLAHWSVPVLNAPQRIANLARDVAAQQLQQLPNVLMPMTWQVTRAELTQLAAGASPADCQLPELRFPVIVRPIDSHAGYALTQTIDANSLAAQLPHLPGDDFFIAPFIDYRSSDGQFRKYRVAFIGGEPFAVHLGISADWMIHYLNAGMTESMAKRAEEAAFMAQFAEDFAQRHGTALAAINARMGLDYFGIDCAEMPDGRLLIFEVDHAMVVHALDDVTLFPYKQPAMQRLFAAFRKLLLTAANVAAPA</sequence>
<evidence type="ECO:0000313" key="1">
    <source>
        <dbReference type="EMBL" id="PQJ97215.1"/>
    </source>
</evidence>
<dbReference type="PANTHER" id="PTHR21621:SF0">
    <property type="entry name" value="BETA-CITRYLGLUTAMATE SYNTHASE B-RELATED"/>
    <property type="match status" value="1"/>
</dbReference>
<dbReference type="EMBL" id="PPGH01000018">
    <property type="protein sequence ID" value="PQJ97215.1"/>
    <property type="molecule type" value="Genomic_DNA"/>
</dbReference>
<keyword evidence="1" id="KW-0436">Ligase</keyword>
<dbReference type="PANTHER" id="PTHR21621">
    <property type="entry name" value="RIBOSOMAL PROTEIN S6 MODIFICATION PROTEIN"/>
    <property type="match status" value="1"/>
</dbReference>
<proteinExistence type="predicted"/>
<dbReference type="GO" id="GO:0005737">
    <property type="term" value="C:cytoplasm"/>
    <property type="evidence" value="ECO:0007669"/>
    <property type="project" value="TreeGrafter"/>
</dbReference>
<dbReference type="AlphaFoldDB" id="A0A2S7XU01"/>
<dbReference type="SUPFAM" id="SSF56059">
    <property type="entry name" value="Glutathione synthetase ATP-binding domain-like"/>
    <property type="match status" value="1"/>
</dbReference>
<gene>
    <name evidence="1" type="ORF">CXB77_03330</name>
</gene>
<dbReference type="GO" id="GO:0016879">
    <property type="term" value="F:ligase activity, forming carbon-nitrogen bonds"/>
    <property type="evidence" value="ECO:0007669"/>
    <property type="project" value="TreeGrafter"/>
</dbReference>
<name>A0A2S7XU01_9GAMM</name>
<dbReference type="Proteomes" id="UP000239936">
    <property type="component" value="Unassembled WGS sequence"/>
</dbReference>
<reference evidence="1 2" key="1">
    <citation type="submission" date="2018-01" db="EMBL/GenBank/DDBJ databases">
        <title>The complete genome sequence of Chromatium okenii LaCa, a purple sulfur bacterium with a turbulent life.</title>
        <authorList>
            <person name="Luedin S.M."/>
            <person name="Liechti N."/>
            <person name="Storelli N."/>
            <person name="Danza F."/>
            <person name="Wittwer M."/>
            <person name="Pothier J.F."/>
            <person name="Tonolla M.A."/>
        </authorList>
    </citation>
    <scope>NUCLEOTIDE SEQUENCE [LARGE SCALE GENOMIC DNA]</scope>
    <source>
        <strain evidence="1 2">LaCa</strain>
    </source>
</reference>
<dbReference type="RefSeq" id="WP_105072948.1">
    <property type="nucleotide sequence ID" value="NZ_JAFLKP010000457.1"/>
</dbReference>
<accession>A0A2S7XU01</accession>
<protein>
    <submittedName>
        <fullName evidence="1">RimK family alpha-L-glutamate ligase</fullName>
    </submittedName>
</protein>